<keyword evidence="4 7" id="KW-0863">Zinc-finger</keyword>
<keyword evidence="2" id="KW-0479">Metal-binding</keyword>
<comment type="subcellular location">
    <subcellularLocation>
        <location evidence="1">Nucleus</location>
    </subcellularLocation>
</comment>
<keyword evidence="11" id="KW-1185">Reference proteome</keyword>
<dbReference type="SUPFAM" id="SSF57667">
    <property type="entry name" value="beta-beta-alpha zinc fingers"/>
    <property type="match status" value="2"/>
</dbReference>
<dbReference type="InterPro" id="IPR050331">
    <property type="entry name" value="Zinc_finger"/>
</dbReference>
<evidence type="ECO:0000256" key="1">
    <source>
        <dbReference type="ARBA" id="ARBA00004123"/>
    </source>
</evidence>
<evidence type="ECO:0000313" key="11">
    <source>
        <dbReference type="Proteomes" id="UP000275846"/>
    </source>
</evidence>
<dbReference type="FunFam" id="3.30.160.60:FF:002343">
    <property type="entry name" value="Zinc finger protein 33A"/>
    <property type="match status" value="1"/>
</dbReference>
<dbReference type="Proteomes" id="UP000275846">
    <property type="component" value="Unassembled WGS sequence"/>
</dbReference>
<proteinExistence type="predicted"/>
<dbReference type="InterPro" id="IPR036236">
    <property type="entry name" value="Znf_C2H2_sf"/>
</dbReference>
<sequence length="743" mass="79254">MINVSRPENKIGSLPIESSTLRDPSSIVVSTHIPSMKEVFLAQLASQSIPLTTSFPAPEFFGHYEQVRSVNPTGRQSDSTKTSTSRTTPSSVVPLASVDTLLPGHRTFLADPHSFNKTSNPSSGVPTPIFNGEICRCGICSECRTNTTNYANGSSSVSPICSARLANDSKNDKQPENKTHGTCATTLLYHLPEQNLLKRPGKDTNRLPVADHTVKLLQQPLSSAGCSNVATTVTRTSDLPHSCTELIPVSARCGSHTISEIAAPPSSDVLFASAAVQPQGDTTASTEYQNSQFLAPATATERLVPLLPHLDSTNVTASSYPNVCSSSTETVVSNISISPAIKLSRTEVSETVSSPLHTVPVQLKSHVSLSSHLTRSASCHQTTGRFILPNKTTREVLDAPTNVNTTATAITPQVHLISLPPTSHGSSYIPTNTLKTAVPASTSLLCVNAQMLSSGGASFVLLPIAAASLMQSLSPSIPQAKAIENSAVLTGERQLNTAEPIDGRAQLLFLQTTGKEQARSCGNLDLQSIESPEVVVQQPCTSGGLSVTPPPDILGTNSADCPVSASFPNSASDPECLKTPLLPPLSSLSFSHTAATHENSAPHFEDRHQTVLPSAAHLLAPKSSSSSEVLVSLTTAKTTAVLKSEQSMSESGGGGRFTPRKRHQCPFCAKTCERKDNLQAHIRTHTGERPYPCRFCPKAFPQKDHLRAHIRTHTGEKPYHCVQCLKAFAQLGNLHRHVKTHRR</sequence>
<dbReference type="STRING" id="70667.A0A183SEC8"/>
<evidence type="ECO:0000256" key="7">
    <source>
        <dbReference type="PROSITE-ProRule" id="PRU00042"/>
    </source>
</evidence>
<accession>A0A183SEC8</accession>
<dbReference type="AlphaFoldDB" id="A0A183SEC8"/>
<evidence type="ECO:0000259" key="9">
    <source>
        <dbReference type="PROSITE" id="PS50157"/>
    </source>
</evidence>
<evidence type="ECO:0000256" key="4">
    <source>
        <dbReference type="ARBA" id="ARBA00022771"/>
    </source>
</evidence>
<feature type="domain" description="C2H2-type" evidence="9">
    <location>
        <begin position="663"/>
        <end position="690"/>
    </location>
</feature>
<feature type="domain" description="C2H2-type" evidence="9">
    <location>
        <begin position="719"/>
        <end position="743"/>
    </location>
</feature>
<evidence type="ECO:0000256" key="8">
    <source>
        <dbReference type="SAM" id="MobiDB-lite"/>
    </source>
</evidence>
<evidence type="ECO:0000256" key="2">
    <source>
        <dbReference type="ARBA" id="ARBA00022723"/>
    </source>
</evidence>
<evidence type="ECO:0000256" key="3">
    <source>
        <dbReference type="ARBA" id="ARBA00022737"/>
    </source>
</evidence>
<dbReference type="WBParaSite" id="SSLN_0000266301-mRNA-1">
    <property type="protein sequence ID" value="SSLN_0000266301-mRNA-1"/>
    <property type="gene ID" value="SSLN_0000266301"/>
</dbReference>
<reference evidence="12" key="1">
    <citation type="submission" date="2016-06" db="UniProtKB">
        <authorList>
            <consortium name="WormBaseParasite"/>
        </authorList>
    </citation>
    <scope>IDENTIFICATION</scope>
</reference>
<dbReference type="SMART" id="SM00355">
    <property type="entry name" value="ZnF_C2H2"/>
    <property type="match status" value="3"/>
</dbReference>
<keyword evidence="3" id="KW-0677">Repeat</keyword>
<dbReference type="PROSITE" id="PS50157">
    <property type="entry name" value="ZINC_FINGER_C2H2_2"/>
    <property type="match status" value="3"/>
</dbReference>
<name>A0A183SEC8_SCHSO</name>
<dbReference type="GO" id="GO:0005634">
    <property type="term" value="C:nucleus"/>
    <property type="evidence" value="ECO:0007669"/>
    <property type="project" value="UniProtKB-SubCell"/>
</dbReference>
<protein>
    <submittedName>
        <fullName evidence="12">C2H2-type domain-containing protein</fullName>
    </submittedName>
</protein>
<dbReference type="Pfam" id="PF00096">
    <property type="entry name" value="zf-C2H2"/>
    <property type="match status" value="2"/>
</dbReference>
<keyword evidence="6" id="KW-0539">Nucleus</keyword>
<keyword evidence="5" id="KW-0862">Zinc</keyword>
<evidence type="ECO:0000313" key="10">
    <source>
        <dbReference type="EMBL" id="VDL88961.1"/>
    </source>
</evidence>
<dbReference type="GO" id="GO:0010468">
    <property type="term" value="P:regulation of gene expression"/>
    <property type="evidence" value="ECO:0007669"/>
    <property type="project" value="TreeGrafter"/>
</dbReference>
<gene>
    <name evidence="10" type="ORF">SSLN_LOCUS2576</name>
</gene>
<feature type="domain" description="C2H2-type" evidence="9">
    <location>
        <begin position="691"/>
        <end position="718"/>
    </location>
</feature>
<organism evidence="12">
    <name type="scientific">Schistocephalus solidus</name>
    <name type="common">Tapeworm</name>
    <dbReference type="NCBI Taxonomy" id="70667"/>
    <lineage>
        <taxon>Eukaryota</taxon>
        <taxon>Metazoa</taxon>
        <taxon>Spiralia</taxon>
        <taxon>Lophotrochozoa</taxon>
        <taxon>Platyhelminthes</taxon>
        <taxon>Cestoda</taxon>
        <taxon>Eucestoda</taxon>
        <taxon>Diphyllobothriidea</taxon>
        <taxon>Diphyllobothriidae</taxon>
        <taxon>Schistocephalus</taxon>
    </lineage>
</organism>
<dbReference type="PANTHER" id="PTHR16515:SF49">
    <property type="entry name" value="GASTRULA ZINC FINGER PROTEIN XLCGF49.1-LIKE-RELATED"/>
    <property type="match status" value="1"/>
</dbReference>
<feature type="compositionally biased region" description="Low complexity" evidence="8">
    <location>
        <begin position="77"/>
        <end position="91"/>
    </location>
</feature>
<dbReference type="OrthoDB" id="6264654at2759"/>
<dbReference type="GO" id="GO:0008270">
    <property type="term" value="F:zinc ion binding"/>
    <property type="evidence" value="ECO:0007669"/>
    <property type="project" value="UniProtKB-KW"/>
</dbReference>
<dbReference type="PROSITE" id="PS00028">
    <property type="entry name" value="ZINC_FINGER_C2H2_1"/>
    <property type="match status" value="3"/>
</dbReference>
<evidence type="ECO:0000313" key="12">
    <source>
        <dbReference type="WBParaSite" id="SSLN_0000266301-mRNA-1"/>
    </source>
</evidence>
<feature type="region of interest" description="Disordered" evidence="8">
    <location>
        <begin position="69"/>
        <end position="91"/>
    </location>
</feature>
<reference evidence="10 11" key="2">
    <citation type="submission" date="2018-11" db="EMBL/GenBank/DDBJ databases">
        <authorList>
            <consortium name="Pathogen Informatics"/>
        </authorList>
    </citation>
    <scope>NUCLEOTIDE SEQUENCE [LARGE SCALE GENOMIC DNA]</scope>
    <source>
        <strain evidence="10 11">NST_G2</strain>
    </source>
</reference>
<dbReference type="EMBL" id="UYSU01032288">
    <property type="protein sequence ID" value="VDL88961.1"/>
    <property type="molecule type" value="Genomic_DNA"/>
</dbReference>
<dbReference type="Gene3D" id="3.30.160.60">
    <property type="entry name" value="Classic Zinc Finger"/>
    <property type="match status" value="3"/>
</dbReference>
<dbReference type="PANTHER" id="PTHR16515">
    <property type="entry name" value="PR DOMAIN ZINC FINGER PROTEIN"/>
    <property type="match status" value="1"/>
</dbReference>
<dbReference type="InterPro" id="IPR013087">
    <property type="entry name" value="Znf_C2H2_type"/>
</dbReference>
<evidence type="ECO:0000256" key="5">
    <source>
        <dbReference type="ARBA" id="ARBA00022833"/>
    </source>
</evidence>
<evidence type="ECO:0000256" key="6">
    <source>
        <dbReference type="ARBA" id="ARBA00023242"/>
    </source>
</evidence>
<dbReference type="FunFam" id="3.30.160.60:FF:000358">
    <property type="entry name" value="zinc finger protein 24"/>
    <property type="match status" value="1"/>
</dbReference>